<evidence type="ECO:0000313" key="2">
    <source>
        <dbReference type="EMBL" id="RWR45368.1"/>
    </source>
</evidence>
<dbReference type="Proteomes" id="UP000286594">
    <property type="component" value="Unassembled WGS sequence"/>
</dbReference>
<keyword evidence="3" id="KW-1185">Reference proteome</keyword>
<dbReference type="AlphaFoldDB" id="A0A443L8Q5"/>
<accession>A0A443L8Q5</accession>
<reference evidence="2 3" key="1">
    <citation type="submission" date="2019-01" db="EMBL/GenBank/DDBJ databases">
        <title>Sinorhodobacter populi sp. nov. isolated from the symptomatic bark tissue of Populus euramericana canker.</title>
        <authorList>
            <person name="Xu G."/>
        </authorList>
    </citation>
    <scope>NUCLEOTIDE SEQUENCE [LARGE SCALE GENOMIC DNA]</scope>
    <source>
        <strain evidence="2 3">CCTCC AB2012026</strain>
    </source>
</reference>
<proteinExistence type="predicted"/>
<sequence length="67" mass="7190">MTGYVYAGAPNPRGMFNTPEIEAKAERLRDLFESKVPVTASGDGLSFTAHGKRPPPADAGEDEDHDT</sequence>
<gene>
    <name evidence="2" type="ORF">EOW65_16135</name>
</gene>
<protein>
    <submittedName>
        <fullName evidence="2">Uncharacterized protein</fullName>
    </submittedName>
</protein>
<dbReference type="RefSeq" id="WP_128151187.1">
    <property type="nucleotide sequence ID" value="NZ_SAVB01000024.1"/>
</dbReference>
<dbReference type="OrthoDB" id="7871509at2"/>
<name>A0A443L8Q5_9RHOB</name>
<organism evidence="2 3">
    <name type="scientific">Paenirhodobacter ferrireducens</name>
    <dbReference type="NCBI Taxonomy" id="1215032"/>
    <lineage>
        <taxon>Bacteria</taxon>
        <taxon>Pseudomonadati</taxon>
        <taxon>Pseudomonadota</taxon>
        <taxon>Alphaproteobacteria</taxon>
        <taxon>Rhodobacterales</taxon>
        <taxon>Rhodobacter group</taxon>
        <taxon>Paenirhodobacter</taxon>
    </lineage>
</organism>
<evidence type="ECO:0000256" key="1">
    <source>
        <dbReference type="SAM" id="MobiDB-lite"/>
    </source>
</evidence>
<dbReference type="EMBL" id="SAVB01000024">
    <property type="protein sequence ID" value="RWR45368.1"/>
    <property type="molecule type" value="Genomic_DNA"/>
</dbReference>
<evidence type="ECO:0000313" key="3">
    <source>
        <dbReference type="Proteomes" id="UP000286594"/>
    </source>
</evidence>
<comment type="caution">
    <text evidence="2">The sequence shown here is derived from an EMBL/GenBank/DDBJ whole genome shotgun (WGS) entry which is preliminary data.</text>
</comment>
<feature type="region of interest" description="Disordered" evidence="1">
    <location>
        <begin position="39"/>
        <end position="67"/>
    </location>
</feature>